<gene>
    <name evidence="13" type="ORF">PCL_03406</name>
</gene>
<dbReference type="Pfam" id="PF00155">
    <property type="entry name" value="Aminotran_1_2"/>
    <property type="match status" value="1"/>
</dbReference>
<evidence type="ECO:0000256" key="6">
    <source>
        <dbReference type="ARBA" id="ARBA00022679"/>
    </source>
</evidence>
<dbReference type="PANTHER" id="PTHR13693">
    <property type="entry name" value="CLASS II AMINOTRANSFERASE/8-AMINO-7-OXONONANOATE SYNTHASE"/>
    <property type="match status" value="1"/>
</dbReference>
<proteinExistence type="inferred from homology"/>
<dbReference type="InterPro" id="IPR015422">
    <property type="entry name" value="PyrdxlP-dep_Trfase_small"/>
</dbReference>
<dbReference type="GO" id="GO:0004758">
    <property type="term" value="F:serine C-palmitoyltransferase activity"/>
    <property type="evidence" value="ECO:0007669"/>
    <property type="project" value="TreeGrafter"/>
</dbReference>
<evidence type="ECO:0000256" key="10">
    <source>
        <dbReference type="ARBA" id="ARBA00023315"/>
    </source>
</evidence>
<dbReference type="Gene3D" id="3.90.1150.10">
    <property type="entry name" value="Aspartate Aminotransferase, domain 1"/>
    <property type="match status" value="1"/>
</dbReference>
<feature type="compositionally biased region" description="Low complexity" evidence="11">
    <location>
        <begin position="56"/>
        <end position="65"/>
    </location>
</feature>
<evidence type="ECO:0000256" key="4">
    <source>
        <dbReference type="ARBA" id="ARBA00008392"/>
    </source>
</evidence>
<keyword evidence="7" id="KW-0663">Pyridoxal phosphate</keyword>
<keyword evidence="6 13" id="KW-0808">Transferase</keyword>
<dbReference type="GO" id="GO:0046513">
    <property type="term" value="P:ceramide biosynthetic process"/>
    <property type="evidence" value="ECO:0007669"/>
    <property type="project" value="TreeGrafter"/>
</dbReference>
<evidence type="ECO:0000256" key="2">
    <source>
        <dbReference type="ARBA" id="ARBA00004760"/>
    </source>
</evidence>
<dbReference type="EC" id="2.3.1.50" evidence="5"/>
<feature type="compositionally biased region" description="Basic residues" evidence="11">
    <location>
        <begin position="750"/>
        <end position="768"/>
    </location>
</feature>
<dbReference type="GO" id="GO:0046512">
    <property type="term" value="P:sphingosine biosynthetic process"/>
    <property type="evidence" value="ECO:0007669"/>
    <property type="project" value="TreeGrafter"/>
</dbReference>
<sequence length="881" mass="96832">MPRKKSRLRQRCGRWLLDQFSLPIHLGRARALQRRACFGAGGTDDGPGERWGSLSGAGPAPAGAPDRQVPTFSHLMQWSGPAHPNAMHLSRLHLGSERPPRHSPSTSPRLPVALSAPDAYMELEALQARLGQTLQHAWLNFQKVPGSAVLVRYIQSSYQNDPVRSAIELILVLFFIRYLLSPSYSTHKLNYVKLREDEIDELVDEWTPEPLVAERTSLEEADGDKVPVIVGPPGPKVKLATGRTVTNLASYNFYNFNANEQIKEKAIQTLRTYGVGPCGPPQFYGTQDVHVKAEADIASFLGTEGCIVYAQSFSTISSVIPAFCKRGDVIIADKAVNYSIRKGVQASRSHIRWYNHGDMAHLEKVMQAVVKEQAKAKKLTRRFIVTEGLFETLGDSIDLPKLVELKEKYKFRIILDETWSFGVLGRTGRGLTEAQNVDPQQVDMIVGSLSGPLCAGGGFCCGTKDVVEHQRITSSAYTFSAALPAMLAMTASETVHLLQSNPDILTQCRENVKAMKAQLDPRSDWVVCTSAPENPVMLLVLKPEVIKARRLSVDDQERLLMECADEALANGVLVARFKNRPYNQTIAAKDGDWYAQPALKVCITSALSKKDIEKAGVTIRHAITKVMTRKGSSNRLRPGGGLEADGPWTMGSQSRHAAQPPANMDTSLSCFCERLLRRDDDASMRSYSQLKMLRCEQRRCNRHHGVFTYADVGCTEATARLAACEDGFPGQRRLRRIAIETWLTGTTAARHGRKGNKGRSRATTKKQHGSLEEGGTARRLGKAGTGETKRLVVEGRSLTRPFALVSRPPGGPHRTSIVEPSHSNPATGTAWHIPRRPMFIDARKTAAPGDWARSSLGGRLGRNCRCAASNPSNLCAGCPVL</sequence>
<dbReference type="FunFam" id="3.40.640.10:FF:000059">
    <property type="entry name" value="Serine palmitoyl CoA transferase subunit LcbA"/>
    <property type="match status" value="1"/>
</dbReference>
<dbReference type="InterPro" id="IPR050087">
    <property type="entry name" value="AON_synthase_class-II"/>
</dbReference>
<dbReference type="InterPro" id="IPR015424">
    <property type="entry name" value="PyrdxlP-dep_Trfase"/>
</dbReference>
<dbReference type="EMBL" id="LCWV01000001">
    <property type="protein sequence ID" value="PWI76212.1"/>
    <property type="molecule type" value="Genomic_DNA"/>
</dbReference>
<evidence type="ECO:0000256" key="11">
    <source>
        <dbReference type="SAM" id="MobiDB-lite"/>
    </source>
</evidence>
<evidence type="ECO:0000259" key="12">
    <source>
        <dbReference type="Pfam" id="PF00155"/>
    </source>
</evidence>
<reference evidence="13 14" key="1">
    <citation type="journal article" date="2016" name="Front. Microbiol.">
        <title>Genome and transcriptome sequences reveal the specific parasitism of the nematophagous Purpureocillium lilacinum 36-1.</title>
        <authorList>
            <person name="Xie J."/>
            <person name="Li S."/>
            <person name="Mo C."/>
            <person name="Xiao X."/>
            <person name="Peng D."/>
            <person name="Wang G."/>
            <person name="Xiao Y."/>
        </authorList>
    </citation>
    <scope>NUCLEOTIDE SEQUENCE [LARGE SCALE GENOMIC DNA]</scope>
    <source>
        <strain evidence="13 14">36-1</strain>
    </source>
</reference>
<evidence type="ECO:0000256" key="3">
    <source>
        <dbReference type="ARBA" id="ARBA00004991"/>
    </source>
</evidence>
<feature type="region of interest" description="Disordered" evidence="11">
    <location>
        <begin position="802"/>
        <end position="830"/>
    </location>
</feature>
<dbReference type="GO" id="GO:0016020">
    <property type="term" value="C:membrane"/>
    <property type="evidence" value="ECO:0007669"/>
    <property type="project" value="GOC"/>
</dbReference>
<evidence type="ECO:0000256" key="8">
    <source>
        <dbReference type="ARBA" id="ARBA00022919"/>
    </source>
</evidence>
<comment type="pathway">
    <text evidence="3">Sphingolipid metabolism.</text>
</comment>
<evidence type="ECO:0000256" key="1">
    <source>
        <dbReference type="ARBA" id="ARBA00001933"/>
    </source>
</evidence>
<comment type="pathway">
    <text evidence="2">Lipid metabolism; sphingolipid metabolism.</text>
</comment>
<dbReference type="GO" id="GO:0030170">
    <property type="term" value="F:pyridoxal phosphate binding"/>
    <property type="evidence" value="ECO:0007669"/>
    <property type="project" value="InterPro"/>
</dbReference>
<feature type="domain" description="Aminotransferase class I/classII large" evidence="12">
    <location>
        <begin position="244"/>
        <end position="613"/>
    </location>
</feature>
<evidence type="ECO:0000256" key="7">
    <source>
        <dbReference type="ARBA" id="ARBA00022898"/>
    </source>
</evidence>
<evidence type="ECO:0000256" key="9">
    <source>
        <dbReference type="ARBA" id="ARBA00023098"/>
    </source>
</evidence>
<dbReference type="SUPFAM" id="SSF53383">
    <property type="entry name" value="PLP-dependent transferases"/>
    <property type="match status" value="1"/>
</dbReference>
<organism evidence="13 14">
    <name type="scientific">Purpureocillium lilacinum</name>
    <name type="common">Paecilomyces lilacinus</name>
    <dbReference type="NCBI Taxonomy" id="33203"/>
    <lineage>
        <taxon>Eukaryota</taxon>
        <taxon>Fungi</taxon>
        <taxon>Dikarya</taxon>
        <taxon>Ascomycota</taxon>
        <taxon>Pezizomycotina</taxon>
        <taxon>Sordariomycetes</taxon>
        <taxon>Hypocreomycetidae</taxon>
        <taxon>Hypocreales</taxon>
        <taxon>Ophiocordycipitaceae</taxon>
        <taxon>Purpureocillium</taxon>
    </lineage>
</organism>
<evidence type="ECO:0000313" key="14">
    <source>
        <dbReference type="Proteomes" id="UP000245956"/>
    </source>
</evidence>
<feature type="region of interest" description="Disordered" evidence="11">
    <location>
        <begin position="747"/>
        <end position="785"/>
    </location>
</feature>
<protein>
    <recommendedName>
        <fullName evidence="5">serine C-palmitoyltransferase</fullName>
        <ecNumber evidence="5">2.3.1.50</ecNumber>
    </recommendedName>
</protein>
<keyword evidence="9" id="KW-0443">Lipid metabolism</keyword>
<dbReference type="Proteomes" id="UP000245956">
    <property type="component" value="Unassembled WGS sequence"/>
</dbReference>
<dbReference type="PANTHER" id="PTHR13693:SF2">
    <property type="entry name" value="SERINE PALMITOYLTRANSFERASE 1"/>
    <property type="match status" value="1"/>
</dbReference>
<evidence type="ECO:0000313" key="13">
    <source>
        <dbReference type="EMBL" id="PWI76212.1"/>
    </source>
</evidence>
<feature type="region of interest" description="Disordered" evidence="11">
    <location>
        <begin position="41"/>
        <end position="68"/>
    </location>
</feature>
<dbReference type="InterPro" id="IPR015421">
    <property type="entry name" value="PyrdxlP-dep_Trfase_major"/>
</dbReference>
<keyword evidence="8" id="KW-0746">Sphingolipid metabolism</keyword>
<dbReference type="GO" id="GO:0005783">
    <property type="term" value="C:endoplasmic reticulum"/>
    <property type="evidence" value="ECO:0007669"/>
    <property type="project" value="TreeGrafter"/>
</dbReference>
<dbReference type="AlphaFoldDB" id="A0A2U3ENZ7"/>
<keyword evidence="10" id="KW-0012">Acyltransferase</keyword>
<dbReference type="Gene3D" id="3.40.640.10">
    <property type="entry name" value="Type I PLP-dependent aspartate aminotransferase-like (Major domain)"/>
    <property type="match status" value="1"/>
</dbReference>
<dbReference type="InterPro" id="IPR004839">
    <property type="entry name" value="Aminotransferase_I/II_large"/>
</dbReference>
<comment type="cofactor">
    <cofactor evidence="1">
        <name>pyridoxal 5'-phosphate</name>
        <dbReference type="ChEBI" id="CHEBI:597326"/>
    </cofactor>
</comment>
<name>A0A2U3ENZ7_PURLI</name>
<evidence type="ECO:0000256" key="5">
    <source>
        <dbReference type="ARBA" id="ARBA00013220"/>
    </source>
</evidence>
<comment type="similarity">
    <text evidence="4">Belongs to the class-II pyridoxal-phosphate-dependent aminotransferase family.</text>
</comment>
<comment type="caution">
    <text evidence="13">The sequence shown here is derived from an EMBL/GenBank/DDBJ whole genome shotgun (WGS) entry which is preliminary data.</text>
</comment>
<accession>A0A2U3ENZ7</accession>